<dbReference type="Proteomes" id="UP000886998">
    <property type="component" value="Unassembled WGS sequence"/>
</dbReference>
<name>A0A8X6YGJ7_9ARAC</name>
<sequence length="48" mass="5488">MIVGKVMTEKDLRRYLFADYDKLVRPVKDPSNGIVVYTSITPMAITKL</sequence>
<gene>
    <name evidence="1" type="ORF">TNIN_46491</name>
</gene>
<reference evidence="1" key="1">
    <citation type="submission" date="2020-08" db="EMBL/GenBank/DDBJ databases">
        <title>Multicomponent nature underlies the extraordinary mechanical properties of spider dragline silk.</title>
        <authorList>
            <person name="Kono N."/>
            <person name="Nakamura H."/>
            <person name="Mori M."/>
            <person name="Yoshida Y."/>
            <person name="Ohtoshi R."/>
            <person name="Malay A.D."/>
            <person name="Moran D.A.P."/>
            <person name="Tomita M."/>
            <person name="Numata K."/>
            <person name="Arakawa K."/>
        </authorList>
    </citation>
    <scope>NUCLEOTIDE SEQUENCE</scope>
</reference>
<keyword evidence="2" id="KW-1185">Reference proteome</keyword>
<dbReference type="OrthoDB" id="6415331at2759"/>
<accession>A0A8X6YGJ7</accession>
<organism evidence="1 2">
    <name type="scientific">Trichonephila inaurata madagascariensis</name>
    <dbReference type="NCBI Taxonomy" id="2747483"/>
    <lineage>
        <taxon>Eukaryota</taxon>
        <taxon>Metazoa</taxon>
        <taxon>Ecdysozoa</taxon>
        <taxon>Arthropoda</taxon>
        <taxon>Chelicerata</taxon>
        <taxon>Arachnida</taxon>
        <taxon>Araneae</taxon>
        <taxon>Araneomorphae</taxon>
        <taxon>Entelegynae</taxon>
        <taxon>Araneoidea</taxon>
        <taxon>Nephilidae</taxon>
        <taxon>Trichonephila</taxon>
        <taxon>Trichonephila inaurata</taxon>
    </lineage>
</organism>
<dbReference type="EMBL" id="BMAV01017485">
    <property type="protein sequence ID" value="GFY69179.1"/>
    <property type="molecule type" value="Genomic_DNA"/>
</dbReference>
<protein>
    <submittedName>
        <fullName evidence="1">Uncharacterized protein</fullName>
    </submittedName>
</protein>
<dbReference type="GO" id="GO:0016020">
    <property type="term" value="C:membrane"/>
    <property type="evidence" value="ECO:0007669"/>
    <property type="project" value="InterPro"/>
</dbReference>
<comment type="caution">
    <text evidence="1">The sequence shown here is derived from an EMBL/GenBank/DDBJ whole genome shotgun (WGS) entry which is preliminary data.</text>
</comment>
<dbReference type="AlphaFoldDB" id="A0A8X6YGJ7"/>
<dbReference type="Gene3D" id="2.70.170.10">
    <property type="entry name" value="Neurotransmitter-gated ion-channel ligand-binding domain"/>
    <property type="match status" value="1"/>
</dbReference>
<feature type="non-terminal residue" evidence="1">
    <location>
        <position position="48"/>
    </location>
</feature>
<evidence type="ECO:0000313" key="2">
    <source>
        <dbReference type="Proteomes" id="UP000886998"/>
    </source>
</evidence>
<dbReference type="SUPFAM" id="SSF63712">
    <property type="entry name" value="Nicotinic receptor ligand binding domain-like"/>
    <property type="match status" value="1"/>
</dbReference>
<dbReference type="GO" id="GO:0005230">
    <property type="term" value="F:extracellular ligand-gated monoatomic ion channel activity"/>
    <property type="evidence" value="ECO:0007669"/>
    <property type="project" value="InterPro"/>
</dbReference>
<dbReference type="InterPro" id="IPR036734">
    <property type="entry name" value="Neur_chan_lig-bd_sf"/>
</dbReference>
<evidence type="ECO:0000313" key="1">
    <source>
        <dbReference type="EMBL" id="GFY69179.1"/>
    </source>
</evidence>
<proteinExistence type="predicted"/>